<evidence type="ECO:0000256" key="11">
    <source>
        <dbReference type="ARBA" id="ARBA00023136"/>
    </source>
</evidence>
<feature type="transmembrane region" description="Helical" evidence="12">
    <location>
        <begin position="391"/>
        <end position="409"/>
    </location>
</feature>
<evidence type="ECO:0000256" key="10">
    <source>
        <dbReference type="ARBA" id="ARBA00023065"/>
    </source>
</evidence>
<dbReference type="RefSeq" id="WP_262572206.1">
    <property type="nucleotide sequence ID" value="NZ_JAOQKJ010000001.1"/>
</dbReference>
<feature type="transmembrane region" description="Helical" evidence="12">
    <location>
        <begin position="180"/>
        <end position="204"/>
    </location>
</feature>
<comment type="caution">
    <text evidence="13">The sequence shown here is derived from an EMBL/GenBank/DDBJ whole genome shotgun (WGS) entry which is preliminary data.</text>
</comment>
<feature type="transmembrane region" description="Helical" evidence="12">
    <location>
        <begin position="37"/>
        <end position="56"/>
    </location>
</feature>
<evidence type="ECO:0000256" key="1">
    <source>
        <dbReference type="ARBA" id="ARBA00004429"/>
    </source>
</evidence>
<feature type="transmembrane region" description="Helical" evidence="12">
    <location>
        <begin position="449"/>
        <end position="472"/>
    </location>
</feature>
<sequence length="479" mass="52069">MNKRKIVSFIGRIILIEAALMVLPLLVALYYGDGDAWVFAVTILAALIPGVLMARVRQSDRRLSSRDGYFIVAATWIIISLIGAMPLYMAGGFRSYWSALFEIASGFSTTGASVLAQPELLGHGVLFWRSFTHWIGGMGVLVFVMMVMPMENDNSMHLVRAEVPGPTAGKLVPRMRTTSMILYGIYAAMTMILLVLLLLGGMPLFDSFCIAFGTAGTGGFAVSSAGVAGYHSAYIEILLGIFMLLFGVNFNVYHLLLLGKVKDALKSEEVKAYLGIVITATVLISINTFSRVTGLGTTVRNAFFQVASIMTTSGFATVDFNFWPEFSKHTLVLLMIIGACAGSTGGGFKVSRLIILLKAMMAEVRHIITPKAINPVRIDGKPIDKETLNSIRIYAAAYLILICLFTWILSLDGKDLTTNVTAVLSCFNNIGPGLGGVGPMNNFGIYSDWAQVLLSLCMLTGRLEIFPMLLLFGRSMHTR</sequence>
<feature type="transmembrane region" description="Helical" evidence="12">
    <location>
        <begin position="237"/>
        <end position="258"/>
    </location>
</feature>
<keyword evidence="3" id="KW-0813">Transport</keyword>
<accession>A0ABT2SZE8</accession>
<keyword evidence="5" id="KW-0997">Cell inner membrane</keyword>
<evidence type="ECO:0000256" key="3">
    <source>
        <dbReference type="ARBA" id="ARBA00022448"/>
    </source>
</evidence>
<dbReference type="InterPro" id="IPR004772">
    <property type="entry name" value="TrkH"/>
</dbReference>
<gene>
    <name evidence="13" type="ORF">OCV77_00100</name>
</gene>
<dbReference type="Pfam" id="PF02386">
    <property type="entry name" value="TrkH"/>
    <property type="match status" value="1"/>
</dbReference>
<dbReference type="InterPro" id="IPR003445">
    <property type="entry name" value="Cat_transpt"/>
</dbReference>
<evidence type="ECO:0000256" key="2">
    <source>
        <dbReference type="ARBA" id="ARBA00009137"/>
    </source>
</evidence>
<organism evidence="13 14">
    <name type="scientific">Suilimivivens aceti</name>
    <dbReference type="NCBI Taxonomy" id="2981774"/>
    <lineage>
        <taxon>Bacteria</taxon>
        <taxon>Bacillati</taxon>
        <taxon>Bacillota</taxon>
        <taxon>Clostridia</taxon>
        <taxon>Lachnospirales</taxon>
        <taxon>Lachnospiraceae</taxon>
        <taxon>Suilimivivens</taxon>
    </lineage>
</organism>
<feature type="transmembrane region" description="Helical" evidence="12">
    <location>
        <begin position="302"/>
        <end position="323"/>
    </location>
</feature>
<dbReference type="PANTHER" id="PTHR32024">
    <property type="entry name" value="TRK SYSTEM POTASSIUM UPTAKE PROTEIN TRKG-RELATED"/>
    <property type="match status" value="1"/>
</dbReference>
<proteinExistence type="inferred from homology"/>
<evidence type="ECO:0000256" key="8">
    <source>
        <dbReference type="ARBA" id="ARBA00022958"/>
    </source>
</evidence>
<dbReference type="PIRSF" id="PIRSF006247">
    <property type="entry name" value="TrkH"/>
    <property type="match status" value="1"/>
</dbReference>
<evidence type="ECO:0000256" key="4">
    <source>
        <dbReference type="ARBA" id="ARBA00022475"/>
    </source>
</evidence>
<dbReference type="EMBL" id="JAOQKJ010000001">
    <property type="protein sequence ID" value="MCU6742914.1"/>
    <property type="molecule type" value="Genomic_DNA"/>
</dbReference>
<evidence type="ECO:0000256" key="9">
    <source>
        <dbReference type="ARBA" id="ARBA00022989"/>
    </source>
</evidence>
<dbReference type="PANTHER" id="PTHR32024:SF2">
    <property type="entry name" value="TRK SYSTEM POTASSIUM UPTAKE PROTEIN TRKG-RELATED"/>
    <property type="match status" value="1"/>
</dbReference>
<evidence type="ECO:0000256" key="12">
    <source>
        <dbReference type="SAM" id="Phobius"/>
    </source>
</evidence>
<protein>
    <submittedName>
        <fullName evidence="13">TrkH family potassium uptake protein</fullName>
    </submittedName>
</protein>
<name>A0ABT2SZE8_9FIRM</name>
<evidence type="ECO:0000313" key="13">
    <source>
        <dbReference type="EMBL" id="MCU6742914.1"/>
    </source>
</evidence>
<evidence type="ECO:0000256" key="5">
    <source>
        <dbReference type="ARBA" id="ARBA00022519"/>
    </source>
</evidence>
<keyword evidence="11 12" id="KW-0472">Membrane</keyword>
<dbReference type="Proteomes" id="UP001652432">
    <property type="component" value="Unassembled WGS sequence"/>
</dbReference>
<feature type="transmembrane region" description="Helical" evidence="12">
    <location>
        <begin position="131"/>
        <end position="150"/>
    </location>
</feature>
<keyword evidence="14" id="KW-1185">Reference proteome</keyword>
<reference evidence="13 14" key="1">
    <citation type="journal article" date="2021" name="ISME Commun">
        <title>Automated analysis of genomic sequences facilitates high-throughput and comprehensive description of bacteria.</title>
        <authorList>
            <person name="Hitch T.C.A."/>
        </authorList>
    </citation>
    <scope>NUCLEOTIDE SEQUENCE [LARGE SCALE GENOMIC DNA]</scope>
    <source>
        <strain evidence="13 14">Sanger_18</strain>
    </source>
</reference>
<comment type="similarity">
    <text evidence="2">Belongs to the TrkH potassium transport family.</text>
</comment>
<keyword evidence="6" id="KW-0633">Potassium transport</keyword>
<keyword evidence="4" id="KW-1003">Cell membrane</keyword>
<feature type="transmembrane region" description="Helical" evidence="12">
    <location>
        <begin position="210"/>
        <end position="230"/>
    </location>
</feature>
<evidence type="ECO:0000256" key="6">
    <source>
        <dbReference type="ARBA" id="ARBA00022538"/>
    </source>
</evidence>
<feature type="transmembrane region" description="Helical" evidence="12">
    <location>
        <begin position="68"/>
        <end position="89"/>
    </location>
</feature>
<evidence type="ECO:0000313" key="14">
    <source>
        <dbReference type="Proteomes" id="UP001652432"/>
    </source>
</evidence>
<comment type="subcellular location">
    <subcellularLocation>
        <location evidence="1">Cell inner membrane</location>
        <topology evidence="1">Multi-pass membrane protein</topology>
    </subcellularLocation>
</comment>
<keyword evidence="9 12" id="KW-1133">Transmembrane helix</keyword>
<feature type="transmembrane region" description="Helical" evidence="12">
    <location>
        <begin position="329"/>
        <end position="348"/>
    </location>
</feature>
<feature type="transmembrane region" description="Helical" evidence="12">
    <location>
        <begin position="270"/>
        <end position="290"/>
    </location>
</feature>
<keyword evidence="8" id="KW-0630">Potassium</keyword>
<keyword evidence="7 12" id="KW-0812">Transmembrane</keyword>
<evidence type="ECO:0000256" key="7">
    <source>
        <dbReference type="ARBA" id="ARBA00022692"/>
    </source>
</evidence>
<feature type="transmembrane region" description="Helical" evidence="12">
    <location>
        <begin position="9"/>
        <end position="31"/>
    </location>
</feature>
<keyword evidence="10" id="KW-0406">Ion transport</keyword>